<protein>
    <submittedName>
        <fullName evidence="1">Alpha/beta hydrolase</fullName>
    </submittedName>
</protein>
<dbReference type="PANTHER" id="PTHR43265">
    <property type="entry name" value="ESTERASE ESTD"/>
    <property type="match status" value="1"/>
</dbReference>
<sequence length="267" mass="30667">MVYEHQVEIMDQGRLAGVLHLPPPSMRPCPLVIYCPGKNGERYEVHRLAVKFARALAKKGIAFLRFDYYGLGLSDGFYHQMSTSTKVSNVKKAYEYATTLTSIDPNKIAYLGFSDGARIALMSANQTNVNNILLWSPLFYEFGGNFPNGKHPRFKRHKKETNVLVMPWAGLWVSMGFYQDLQTINVKKELSTYTGNSMIIYGDDDPLIKEEFEYINTNEQRLYSNSYKHQVGVIKEAGHLFTSINFEYELMKRSEEWLDDFLGVKGR</sequence>
<proteinExistence type="predicted"/>
<evidence type="ECO:0000313" key="1">
    <source>
        <dbReference type="EMBL" id="TYS60654.1"/>
    </source>
</evidence>
<dbReference type="AlphaFoldDB" id="A0A5D4SEX5"/>
<accession>A0A5D4SEX5</accession>
<dbReference type="GO" id="GO:0052689">
    <property type="term" value="F:carboxylic ester hydrolase activity"/>
    <property type="evidence" value="ECO:0007669"/>
    <property type="project" value="TreeGrafter"/>
</dbReference>
<dbReference type="InterPro" id="IPR010520">
    <property type="entry name" value="FrsA-like"/>
</dbReference>
<evidence type="ECO:0000313" key="2">
    <source>
        <dbReference type="Proteomes" id="UP000323732"/>
    </source>
</evidence>
<dbReference type="InterPro" id="IPR053145">
    <property type="entry name" value="AB_hydrolase_Est10"/>
</dbReference>
<name>A0A5D4SEX5_9BACI</name>
<dbReference type="Pfam" id="PF06500">
    <property type="entry name" value="FrsA-like"/>
    <property type="match status" value="1"/>
</dbReference>
<comment type="caution">
    <text evidence="1">The sequence shown here is derived from an EMBL/GenBank/DDBJ whole genome shotgun (WGS) entry which is preliminary data.</text>
</comment>
<reference evidence="1 2" key="1">
    <citation type="submission" date="2019-08" db="EMBL/GenBank/DDBJ databases">
        <title>Bacillus genomes from the desert of Cuatro Cienegas, Coahuila.</title>
        <authorList>
            <person name="Olmedo-Alvarez G."/>
        </authorList>
    </citation>
    <scope>NUCLEOTIDE SEQUENCE [LARGE SCALE GENOMIC DNA]</scope>
    <source>
        <strain evidence="1 2">CH37_1T</strain>
    </source>
</reference>
<organism evidence="1 2">
    <name type="scientific">Bacillus infantis</name>
    <dbReference type="NCBI Taxonomy" id="324767"/>
    <lineage>
        <taxon>Bacteria</taxon>
        <taxon>Bacillati</taxon>
        <taxon>Bacillota</taxon>
        <taxon>Bacilli</taxon>
        <taxon>Bacillales</taxon>
        <taxon>Bacillaceae</taxon>
        <taxon>Bacillus</taxon>
    </lineage>
</organism>
<dbReference type="Proteomes" id="UP000323732">
    <property type="component" value="Unassembled WGS sequence"/>
</dbReference>
<dbReference type="InterPro" id="IPR029058">
    <property type="entry name" value="AB_hydrolase_fold"/>
</dbReference>
<dbReference type="EMBL" id="VTES01000006">
    <property type="protein sequence ID" value="TYS60654.1"/>
    <property type="molecule type" value="Genomic_DNA"/>
</dbReference>
<dbReference type="Gene3D" id="3.40.50.1820">
    <property type="entry name" value="alpha/beta hydrolase"/>
    <property type="match status" value="1"/>
</dbReference>
<dbReference type="PANTHER" id="PTHR43265:SF1">
    <property type="entry name" value="ESTERASE ESTD"/>
    <property type="match status" value="1"/>
</dbReference>
<dbReference type="SUPFAM" id="SSF53474">
    <property type="entry name" value="alpha/beta-Hydrolases"/>
    <property type="match status" value="1"/>
</dbReference>
<keyword evidence="1" id="KW-0378">Hydrolase</keyword>
<gene>
    <name evidence="1" type="ORF">FZD47_20820</name>
</gene>
<dbReference type="RefSeq" id="WP_148950802.1">
    <property type="nucleotide sequence ID" value="NZ_VTES01000006.1"/>
</dbReference>